<reference evidence="2 3" key="1">
    <citation type="submission" date="2024-05" db="EMBL/GenBank/DDBJ databases">
        <authorList>
            <person name="Duchaud E."/>
        </authorList>
    </citation>
    <scope>NUCLEOTIDE SEQUENCE [LARGE SCALE GENOMIC DNA]</scope>
    <source>
        <strain evidence="2">Ena-SAMPLE-TAB-13-05-2024-13:56:06:370-140302</strain>
    </source>
</reference>
<gene>
    <name evidence="2" type="ORF">T190607A01A_20072</name>
</gene>
<accession>A0ABM9NY50</accession>
<feature type="transmembrane region" description="Helical" evidence="1">
    <location>
        <begin position="175"/>
        <end position="194"/>
    </location>
</feature>
<protein>
    <submittedName>
        <fullName evidence="2">Uncharacterized protein</fullName>
    </submittedName>
</protein>
<feature type="transmembrane region" description="Helical" evidence="1">
    <location>
        <begin position="134"/>
        <end position="163"/>
    </location>
</feature>
<feature type="transmembrane region" description="Helical" evidence="1">
    <location>
        <begin position="56"/>
        <end position="78"/>
    </location>
</feature>
<feature type="transmembrane region" description="Helical" evidence="1">
    <location>
        <begin position="244"/>
        <end position="263"/>
    </location>
</feature>
<feature type="transmembrane region" description="Helical" evidence="1">
    <location>
        <begin position="214"/>
        <end position="232"/>
    </location>
</feature>
<proteinExistence type="predicted"/>
<comment type="caution">
    <text evidence="2">The sequence shown here is derived from an EMBL/GenBank/DDBJ whole genome shotgun (WGS) entry which is preliminary data.</text>
</comment>
<evidence type="ECO:0000256" key="1">
    <source>
        <dbReference type="SAM" id="Phobius"/>
    </source>
</evidence>
<organism evidence="2 3">
    <name type="scientific">Tenacibaculum platacis</name>
    <dbReference type="NCBI Taxonomy" id="3137852"/>
    <lineage>
        <taxon>Bacteria</taxon>
        <taxon>Pseudomonadati</taxon>
        <taxon>Bacteroidota</taxon>
        <taxon>Flavobacteriia</taxon>
        <taxon>Flavobacteriales</taxon>
        <taxon>Flavobacteriaceae</taxon>
        <taxon>Tenacibaculum</taxon>
    </lineage>
</organism>
<sequence>MSDNFKNRKFQELLDRLQQDSWQLELIISGFAIFGLFTALPEIQLALTISETEKQFVTFVVAIVALIACYILIFNLLLHVTLRGLWIGALGLRYVSGDIDFETLNYQDRFKNYLKKKIVSFDRYVAILENYCSVLFAVSFLLIFYVISITITILSIVFISTFLISNEQISKEVRITTGVIILIFLSIGSILVFIDFITQGYLKKKKWLSKLYFPFYWVFSFITLSFLYRPLVYNFLDNKFTKRISFLLVPIYIAITFLSSFKFQTSNYLESTKLNSNIYLNTKEYEDMLIEKNDLVKTASIQSKVITTPYINFFKVFTESVEDRIYKYHPSLKPENDRRGFQTGMSFTNGNSNRISRKKRDSLARKYVEVFNEMYEVNIDTINFKSDFLIGKNTKNQTGFQTFIPTKNLTDGKHILRLKRKYINKKKDTLKSIDVVIPFWYYKD</sequence>
<evidence type="ECO:0000313" key="2">
    <source>
        <dbReference type="EMBL" id="CAL2083060.1"/>
    </source>
</evidence>
<dbReference type="RefSeq" id="WP_348711436.1">
    <property type="nucleotide sequence ID" value="NZ_CAXIXY010000004.1"/>
</dbReference>
<dbReference type="EMBL" id="CAXIXY010000004">
    <property type="protein sequence ID" value="CAL2083060.1"/>
    <property type="molecule type" value="Genomic_DNA"/>
</dbReference>
<dbReference type="Proteomes" id="UP001497416">
    <property type="component" value="Unassembled WGS sequence"/>
</dbReference>
<name>A0ABM9NY50_9FLAO</name>
<keyword evidence="3" id="KW-1185">Reference proteome</keyword>
<feature type="transmembrane region" description="Helical" evidence="1">
    <location>
        <begin position="26"/>
        <end position="49"/>
    </location>
</feature>
<keyword evidence="1" id="KW-1133">Transmembrane helix</keyword>
<keyword evidence="1" id="KW-0812">Transmembrane</keyword>
<evidence type="ECO:0000313" key="3">
    <source>
        <dbReference type="Proteomes" id="UP001497416"/>
    </source>
</evidence>
<keyword evidence="1" id="KW-0472">Membrane</keyword>